<dbReference type="VEuPathDB" id="PiroplasmaDB:BEWA_024260"/>
<dbReference type="OrthoDB" id="365306at2759"/>
<dbReference type="AlphaFoldDB" id="L0AVE0"/>
<dbReference type="Proteomes" id="UP000031512">
    <property type="component" value="Chromosome 1"/>
</dbReference>
<accession>L0AVE0</accession>
<reference evidence="2 3" key="1">
    <citation type="journal article" date="2012" name="BMC Genomics">
        <title>Comparative genomic analysis and phylogenetic position of Theileria equi.</title>
        <authorList>
            <person name="Kappmeyer L.S."/>
            <person name="Thiagarajan M."/>
            <person name="Herndon D.R."/>
            <person name="Ramsay J.D."/>
            <person name="Caler E."/>
            <person name="Djikeng A."/>
            <person name="Gillespie J.J."/>
            <person name="Lau A.O."/>
            <person name="Roalson E.H."/>
            <person name="Silva J.C."/>
            <person name="Silva M.G."/>
            <person name="Suarez C.E."/>
            <person name="Ueti M.W."/>
            <person name="Nene V.M."/>
            <person name="Mealey R.H."/>
            <person name="Knowles D.P."/>
            <person name="Brayton K.A."/>
        </authorList>
    </citation>
    <scope>NUCLEOTIDE SEQUENCE [LARGE SCALE GENOMIC DNA]</scope>
    <source>
        <strain evidence="2 3">WA</strain>
    </source>
</reference>
<sequence>MLCSENKMRSILFNQENGFYRFSCLSNTFIREDFDALRELCKEDDGMSFVSCSENPTLLSFFVFIGLSSALGAIVAACVALYVYKKRTFACFQRSSQ</sequence>
<keyword evidence="1" id="KW-1133">Transmembrane helix</keyword>
<protein>
    <submittedName>
        <fullName evidence="2">Membrane protein, putative</fullName>
    </submittedName>
</protein>
<evidence type="ECO:0000313" key="3">
    <source>
        <dbReference type="Proteomes" id="UP000031512"/>
    </source>
</evidence>
<dbReference type="EMBL" id="CP001669">
    <property type="protein sequence ID" value="AFZ79577.1"/>
    <property type="molecule type" value="Genomic_DNA"/>
</dbReference>
<gene>
    <name evidence="2" type="ORF">BEWA_024260</name>
</gene>
<keyword evidence="1" id="KW-0812">Transmembrane</keyword>
<evidence type="ECO:0000256" key="1">
    <source>
        <dbReference type="SAM" id="Phobius"/>
    </source>
</evidence>
<proteinExistence type="predicted"/>
<dbReference type="KEGG" id="beq:BEWA_024260"/>
<evidence type="ECO:0000313" key="2">
    <source>
        <dbReference type="EMBL" id="AFZ79577.1"/>
    </source>
</evidence>
<dbReference type="GeneID" id="15806034"/>
<keyword evidence="3" id="KW-1185">Reference proteome</keyword>
<keyword evidence="1" id="KW-0472">Membrane</keyword>
<feature type="transmembrane region" description="Helical" evidence="1">
    <location>
        <begin position="58"/>
        <end position="84"/>
    </location>
</feature>
<organism evidence="2 3">
    <name type="scientific">Theileria equi strain WA</name>
    <dbReference type="NCBI Taxonomy" id="1537102"/>
    <lineage>
        <taxon>Eukaryota</taxon>
        <taxon>Sar</taxon>
        <taxon>Alveolata</taxon>
        <taxon>Apicomplexa</taxon>
        <taxon>Aconoidasida</taxon>
        <taxon>Piroplasmida</taxon>
        <taxon>Theileriidae</taxon>
        <taxon>Theileria</taxon>
    </lineage>
</organism>
<dbReference type="RefSeq" id="XP_004829243.1">
    <property type="nucleotide sequence ID" value="XM_004829186.1"/>
</dbReference>
<name>L0AVE0_THEEQ</name>